<protein>
    <submittedName>
        <fullName evidence="4">O-methyltransferase</fullName>
        <ecNumber evidence="4">2.1.1.-</ecNumber>
    </submittedName>
</protein>
<dbReference type="GO" id="GO:0008168">
    <property type="term" value="F:methyltransferase activity"/>
    <property type="evidence" value="ECO:0007669"/>
    <property type="project" value="UniProtKB-KW"/>
</dbReference>
<dbReference type="PROSITE" id="PS51682">
    <property type="entry name" value="SAM_OMT_I"/>
    <property type="match status" value="1"/>
</dbReference>
<evidence type="ECO:0000256" key="3">
    <source>
        <dbReference type="ARBA" id="ARBA00022691"/>
    </source>
</evidence>
<dbReference type="SUPFAM" id="SSF53335">
    <property type="entry name" value="S-adenosyl-L-methionine-dependent methyltransferases"/>
    <property type="match status" value="1"/>
</dbReference>
<dbReference type="AlphaFoldDB" id="A0ABD5X779"/>
<dbReference type="Proteomes" id="UP001596414">
    <property type="component" value="Unassembled WGS sequence"/>
</dbReference>
<proteinExistence type="predicted"/>
<organism evidence="4 5">
    <name type="scientific">Halovenus rubra</name>
    <dbReference type="NCBI Taxonomy" id="869890"/>
    <lineage>
        <taxon>Archaea</taxon>
        <taxon>Methanobacteriati</taxon>
        <taxon>Methanobacteriota</taxon>
        <taxon>Stenosarchaea group</taxon>
        <taxon>Halobacteria</taxon>
        <taxon>Halobacteriales</taxon>
        <taxon>Haloarculaceae</taxon>
        <taxon>Halovenus</taxon>
    </lineage>
</organism>
<dbReference type="RefSeq" id="WP_267636934.1">
    <property type="nucleotide sequence ID" value="NZ_JAODIY010000008.1"/>
</dbReference>
<name>A0ABD5X779_9EURY</name>
<dbReference type="PANTHER" id="PTHR43167:SF1">
    <property type="entry name" value="PUTATIVE (AFU_ORTHOLOGUE AFUA_6G01830)-RELATED"/>
    <property type="match status" value="1"/>
</dbReference>
<reference evidence="4 5" key="1">
    <citation type="journal article" date="2014" name="Int. J. Syst. Evol. Microbiol.">
        <title>Complete genome sequence of Corynebacterium casei LMG S-19264T (=DSM 44701T), isolated from a smear-ripened cheese.</title>
        <authorList>
            <consortium name="US DOE Joint Genome Institute (JGI-PGF)"/>
            <person name="Walter F."/>
            <person name="Albersmeier A."/>
            <person name="Kalinowski J."/>
            <person name="Ruckert C."/>
        </authorList>
    </citation>
    <scope>NUCLEOTIDE SEQUENCE [LARGE SCALE GENOMIC DNA]</scope>
    <source>
        <strain evidence="4 5">CGMCC 4.7215</strain>
    </source>
</reference>
<dbReference type="InterPro" id="IPR002935">
    <property type="entry name" value="SAM_O-MeTrfase"/>
</dbReference>
<dbReference type="Gene3D" id="3.40.50.150">
    <property type="entry name" value="Vaccinia Virus protein VP39"/>
    <property type="match status" value="1"/>
</dbReference>
<dbReference type="InterPro" id="IPR029063">
    <property type="entry name" value="SAM-dependent_MTases_sf"/>
</dbReference>
<comment type="caution">
    <text evidence="4">The sequence shown here is derived from an EMBL/GenBank/DDBJ whole genome shotgun (WGS) entry which is preliminary data.</text>
</comment>
<evidence type="ECO:0000313" key="5">
    <source>
        <dbReference type="Proteomes" id="UP001596414"/>
    </source>
</evidence>
<dbReference type="EMBL" id="JBHSZQ010000008">
    <property type="protein sequence ID" value="MFC7125676.1"/>
    <property type="molecule type" value="Genomic_DNA"/>
</dbReference>
<dbReference type="GO" id="GO:0032259">
    <property type="term" value="P:methylation"/>
    <property type="evidence" value="ECO:0007669"/>
    <property type="project" value="UniProtKB-KW"/>
</dbReference>
<keyword evidence="1 4" id="KW-0489">Methyltransferase</keyword>
<accession>A0ABD5X779</accession>
<keyword evidence="3" id="KW-0949">S-adenosyl-L-methionine</keyword>
<evidence type="ECO:0000256" key="1">
    <source>
        <dbReference type="ARBA" id="ARBA00022603"/>
    </source>
</evidence>
<sequence>MYLTETAQRYLRATGPEHDEIQADMAGVADEEGFPIIGPDAGGLLRTLAAMTRATSVFEFGSGFGYSAYWFLQGMPADGEIVLTEFDTDELTMAEEFFKRAGLTERAHFEDGDAMETINEYDGPFDVVLIDHQKERYADAFNAVREDLRVGSVVVADNLMRGPIDIEDLLAYFESGEALPDNKSMHGVADYVETVRATSGFQTTVVPVGSGLSLTVRVE</sequence>
<dbReference type="EC" id="2.1.1.-" evidence="4"/>
<gene>
    <name evidence="4" type="ORF">ACFQJ7_06440</name>
</gene>
<evidence type="ECO:0000313" key="4">
    <source>
        <dbReference type="EMBL" id="MFC7125676.1"/>
    </source>
</evidence>
<evidence type="ECO:0000256" key="2">
    <source>
        <dbReference type="ARBA" id="ARBA00022679"/>
    </source>
</evidence>
<dbReference type="Pfam" id="PF01596">
    <property type="entry name" value="Methyltransf_3"/>
    <property type="match status" value="1"/>
</dbReference>
<dbReference type="PANTHER" id="PTHR43167">
    <property type="entry name" value="PUTATIVE (AFU_ORTHOLOGUE AFUA_6G01830)-RELATED"/>
    <property type="match status" value="1"/>
</dbReference>
<keyword evidence="2 4" id="KW-0808">Transferase</keyword>
<dbReference type="CDD" id="cd02440">
    <property type="entry name" value="AdoMet_MTases"/>
    <property type="match status" value="1"/>
</dbReference>